<evidence type="ECO:0000313" key="12">
    <source>
        <dbReference type="Proteomes" id="UP000247555"/>
    </source>
</evidence>
<evidence type="ECO:0000256" key="6">
    <source>
        <dbReference type="ARBA" id="ARBA00022801"/>
    </source>
</evidence>
<dbReference type="PANTHER" id="PTHR43344:SF13">
    <property type="entry name" value="PHOSPHATASE RV3661-RELATED"/>
    <property type="match status" value="1"/>
</dbReference>
<dbReference type="EMBL" id="QJKI01000020">
    <property type="protein sequence ID" value="PXX76970.1"/>
    <property type="molecule type" value="Genomic_DNA"/>
</dbReference>
<evidence type="ECO:0000256" key="10">
    <source>
        <dbReference type="ARBA" id="ARBA00053547"/>
    </source>
</evidence>
<reference evidence="11 12" key="1">
    <citation type="submission" date="2018-05" db="EMBL/GenBank/DDBJ databases">
        <title>Genomic Encyclopedia of Type Strains, Phase IV (KMG-IV): sequencing the most valuable type-strain genomes for metagenomic binning, comparative biology and taxonomic classification.</title>
        <authorList>
            <person name="Goeker M."/>
        </authorList>
    </citation>
    <scope>NUCLEOTIDE SEQUENCE [LARGE SCALE GENOMIC DNA]</scope>
    <source>
        <strain evidence="11 12">DSM 29661</strain>
    </source>
</reference>
<comment type="catalytic activity">
    <reaction evidence="9">
        <text>L-histidinol phosphate + H2O = L-histidinol + phosphate</text>
        <dbReference type="Rhea" id="RHEA:14465"/>
        <dbReference type="ChEBI" id="CHEBI:15377"/>
        <dbReference type="ChEBI" id="CHEBI:43474"/>
        <dbReference type="ChEBI" id="CHEBI:57699"/>
        <dbReference type="ChEBI" id="CHEBI:57980"/>
        <dbReference type="EC" id="3.1.3.15"/>
    </reaction>
    <physiologicalReaction direction="left-to-right" evidence="9">
        <dbReference type="Rhea" id="RHEA:14466"/>
    </physiologicalReaction>
</comment>
<comment type="function">
    <text evidence="10">Catalyzes the dephosphorylation of histidinol-phosphate to histidinol, the direct precursor of histidine.</text>
</comment>
<proteinExistence type="inferred from homology"/>
<dbReference type="EC" id="3.1.3.15" evidence="3"/>
<dbReference type="NCBIfam" id="TIGR01490">
    <property type="entry name" value="HAD-SF-IB-hyp1"/>
    <property type="match status" value="1"/>
</dbReference>
<dbReference type="Gene3D" id="1.20.1440.100">
    <property type="entry name" value="SG protein - dephosphorylation function"/>
    <property type="match status" value="1"/>
</dbReference>
<comment type="caution">
    <text evidence="11">The sequence shown here is derived from an EMBL/GenBank/DDBJ whole genome shotgun (WGS) entry which is preliminary data.</text>
</comment>
<dbReference type="FunFam" id="3.40.50.1000:FF:000025">
    <property type="entry name" value="HAD hydrolase, family IB"/>
    <property type="match status" value="1"/>
</dbReference>
<dbReference type="OrthoDB" id="9784466at2"/>
<organism evidence="11 12">
    <name type="scientific">Rivihabitans pingtungensis</name>
    <dbReference type="NCBI Taxonomy" id="1054498"/>
    <lineage>
        <taxon>Bacteria</taxon>
        <taxon>Pseudomonadati</taxon>
        <taxon>Pseudomonadota</taxon>
        <taxon>Betaproteobacteria</taxon>
        <taxon>Neisseriales</taxon>
        <taxon>Aquaspirillaceae</taxon>
        <taxon>Rivihabitans</taxon>
    </lineage>
</organism>
<keyword evidence="12" id="KW-1185">Reference proteome</keyword>
<dbReference type="InterPro" id="IPR050582">
    <property type="entry name" value="HAD-like_SerB"/>
</dbReference>
<comment type="pathway">
    <text evidence="1">Amino-acid biosynthesis; L-histidine biosynthesis; L-histidine from 5-phospho-alpha-D-ribose 1-diphosphate: step 8/9.</text>
</comment>
<evidence type="ECO:0000256" key="7">
    <source>
        <dbReference type="ARBA" id="ARBA00022842"/>
    </source>
</evidence>
<dbReference type="CDD" id="cd02612">
    <property type="entry name" value="HAD_PGPPase"/>
    <property type="match status" value="1"/>
</dbReference>
<dbReference type="RefSeq" id="WP_110391577.1">
    <property type="nucleotide sequence ID" value="NZ_DAOPYX010000250.1"/>
</dbReference>
<keyword evidence="6 11" id="KW-0378">Hydrolase</keyword>
<evidence type="ECO:0000256" key="5">
    <source>
        <dbReference type="ARBA" id="ARBA00022723"/>
    </source>
</evidence>
<name>A0A318KHK2_9NEIS</name>
<protein>
    <recommendedName>
        <fullName evidence="4">Histidinol-phosphatase</fullName>
        <ecNumber evidence="3">3.1.3.15</ecNumber>
    </recommendedName>
    <alternativeName>
        <fullName evidence="8">Histidinol-phosphate phosphatase</fullName>
    </alternativeName>
</protein>
<dbReference type="Pfam" id="PF12710">
    <property type="entry name" value="HAD"/>
    <property type="match status" value="1"/>
</dbReference>
<evidence type="ECO:0000256" key="3">
    <source>
        <dbReference type="ARBA" id="ARBA00013085"/>
    </source>
</evidence>
<accession>A0A318KHK2</accession>
<evidence type="ECO:0000256" key="8">
    <source>
        <dbReference type="ARBA" id="ARBA00033209"/>
    </source>
</evidence>
<gene>
    <name evidence="11" type="ORF">DFR34_12029</name>
</gene>
<dbReference type="AlphaFoldDB" id="A0A318KHK2"/>
<sequence length="224" mass="24956">MNIALFDLDNTLLAGDSDVEWPRYLIGKGVLDADYYNRENDRFYADYKAGTLDIQAFLDFQLAPLAGRDRAELDAWHEEYLARHIRPIITARGRELIQQHQANGDLVVIITATNRFITGPIAAELGVEHLIATEAEIGADGRYTGKPTGTPCFQAGKITRLNAWLAERGQSMASFADSWFYSDSRNDIPLLEQVNHPVAVDPDDALRAHAQDKGWPVVSLRGAF</sequence>
<dbReference type="GO" id="GO:0046872">
    <property type="term" value="F:metal ion binding"/>
    <property type="evidence" value="ECO:0007669"/>
    <property type="project" value="UniProtKB-KW"/>
</dbReference>
<evidence type="ECO:0000256" key="1">
    <source>
        <dbReference type="ARBA" id="ARBA00004970"/>
    </source>
</evidence>
<dbReference type="Proteomes" id="UP000247555">
    <property type="component" value="Unassembled WGS sequence"/>
</dbReference>
<comment type="similarity">
    <text evidence="2">Belongs to the HAD-like hydrolase superfamily. SerB family.</text>
</comment>
<evidence type="ECO:0000256" key="4">
    <source>
        <dbReference type="ARBA" id="ARBA00021697"/>
    </source>
</evidence>
<dbReference type="InterPro" id="IPR006385">
    <property type="entry name" value="HAD_hydro_SerB1"/>
</dbReference>
<keyword evidence="5" id="KW-0479">Metal-binding</keyword>
<dbReference type="GO" id="GO:0004401">
    <property type="term" value="F:histidinol-phosphatase activity"/>
    <property type="evidence" value="ECO:0007669"/>
    <property type="project" value="UniProtKB-EC"/>
</dbReference>
<dbReference type="SUPFAM" id="SSF56784">
    <property type="entry name" value="HAD-like"/>
    <property type="match status" value="1"/>
</dbReference>
<dbReference type="Gene3D" id="3.40.50.1000">
    <property type="entry name" value="HAD superfamily/HAD-like"/>
    <property type="match status" value="1"/>
</dbReference>
<dbReference type="NCBIfam" id="TIGR01488">
    <property type="entry name" value="HAD-SF-IB"/>
    <property type="match status" value="1"/>
</dbReference>
<evidence type="ECO:0000256" key="2">
    <source>
        <dbReference type="ARBA" id="ARBA00009184"/>
    </source>
</evidence>
<evidence type="ECO:0000313" key="11">
    <source>
        <dbReference type="EMBL" id="PXX76970.1"/>
    </source>
</evidence>
<keyword evidence="7" id="KW-0460">Magnesium</keyword>
<evidence type="ECO:0000256" key="9">
    <source>
        <dbReference type="ARBA" id="ARBA00052092"/>
    </source>
</evidence>
<dbReference type="InterPro" id="IPR036412">
    <property type="entry name" value="HAD-like_sf"/>
</dbReference>
<dbReference type="PANTHER" id="PTHR43344">
    <property type="entry name" value="PHOSPHOSERINE PHOSPHATASE"/>
    <property type="match status" value="1"/>
</dbReference>
<dbReference type="InterPro" id="IPR023214">
    <property type="entry name" value="HAD_sf"/>
</dbReference>